<organism evidence="3 4">
    <name type="scientific">Schizothecium vesticola</name>
    <dbReference type="NCBI Taxonomy" id="314040"/>
    <lineage>
        <taxon>Eukaryota</taxon>
        <taxon>Fungi</taxon>
        <taxon>Dikarya</taxon>
        <taxon>Ascomycota</taxon>
        <taxon>Pezizomycotina</taxon>
        <taxon>Sordariomycetes</taxon>
        <taxon>Sordariomycetidae</taxon>
        <taxon>Sordariales</taxon>
        <taxon>Schizotheciaceae</taxon>
        <taxon>Schizothecium</taxon>
    </lineage>
</organism>
<dbReference type="AlphaFoldDB" id="A0AA40FAD9"/>
<evidence type="ECO:0000313" key="3">
    <source>
        <dbReference type="EMBL" id="KAK0754015.1"/>
    </source>
</evidence>
<proteinExistence type="predicted"/>
<keyword evidence="2" id="KW-1133">Transmembrane helix</keyword>
<keyword evidence="4" id="KW-1185">Reference proteome</keyword>
<keyword evidence="2" id="KW-0472">Membrane</keyword>
<keyword evidence="2" id="KW-0812">Transmembrane</keyword>
<evidence type="ECO:0000256" key="1">
    <source>
        <dbReference type="SAM" id="MobiDB-lite"/>
    </source>
</evidence>
<gene>
    <name evidence="3" type="ORF">B0T18DRAFT_312952</name>
</gene>
<dbReference type="Proteomes" id="UP001172155">
    <property type="component" value="Unassembled WGS sequence"/>
</dbReference>
<reference evidence="3" key="1">
    <citation type="submission" date="2023-06" db="EMBL/GenBank/DDBJ databases">
        <title>Genome-scale phylogeny and comparative genomics of the fungal order Sordariales.</title>
        <authorList>
            <consortium name="Lawrence Berkeley National Laboratory"/>
            <person name="Hensen N."/>
            <person name="Bonometti L."/>
            <person name="Westerberg I."/>
            <person name="Brannstrom I.O."/>
            <person name="Guillou S."/>
            <person name="Cros-Aarteil S."/>
            <person name="Calhoun S."/>
            <person name="Haridas S."/>
            <person name="Kuo A."/>
            <person name="Mondo S."/>
            <person name="Pangilinan J."/>
            <person name="Riley R."/>
            <person name="LaButti K."/>
            <person name="Andreopoulos B."/>
            <person name="Lipzen A."/>
            <person name="Chen C."/>
            <person name="Yanf M."/>
            <person name="Daum C."/>
            <person name="Ng V."/>
            <person name="Clum A."/>
            <person name="Steindorff A."/>
            <person name="Ohm R."/>
            <person name="Martin F."/>
            <person name="Silar P."/>
            <person name="Natvig D."/>
            <person name="Lalanne C."/>
            <person name="Gautier V."/>
            <person name="Ament-velasquez S.L."/>
            <person name="Kruys A."/>
            <person name="Hutchinson M.I."/>
            <person name="Powell A.J."/>
            <person name="Barry K."/>
            <person name="Miller A.N."/>
            <person name="Grigoriev I.V."/>
            <person name="Debuchy R."/>
            <person name="Gladieux P."/>
            <person name="Thoren M.H."/>
            <person name="Johannesson H."/>
        </authorList>
    </citation>
    <scope>NUCLEOTIDE SEQUENCE</scope>
    <source>
        <strain evidence="3">SMH3187-1</strain>
    </source>
</reference>
<sequence length="165" mass="18228">MSAKAPLAPVSGNAGDAGPARQSTLYKLIITPLIFVSFLISLTIIDLRHSARRAHFHSDHQPERPGTSRFPLWLHRIIYHRRQDAPPSTDEHTPPVTPWDGAGDRDGYYHSKQRELMKMMADEAFEIRSAVLMALVVGGLGVLVGVWKAVGWGVGVWGGHGWMLS</sequence>
<comment type="caution">
    <text evidence="3">The sequence shown here is derived from an EMBL/GenBank/DDBJ whole genome shotgun (WGS) entry which is preliminary data.</text>
</comment>
<dbReference type="EMBL" id="JAUKUD010000001">
    <property type="protein sequence ID" value="KAK0754015.1"/>
    <property type="molecule type" value="Genomic_DNA"/>
</dbReference>
<evidence type="ECO:0000313" key="4">
    <source>
        <dbReference type="Proteomes" id="UP001172155"/>
    </source>
</evidence>
<feature type="transmembrane region" description="Helical" evidence="2">
    <location>
        <begin position="127"/>
        <end position="147"/>
    </location>
</feature>
<feature type="region of interest" description="Disordered" evidence="1">
    <location>
        <begin position="84"/>
        <end position="104"/>
    </location>
</feature>
<feature type="transmembrane region" description="Helical" evidence="2">
    <location>
        <begin position="25"/>
        <end position="45"/>
    </location>
</feature>
<feature type="compositionally biased region" description="Basic and acidic residues" evidence="1">
    <location>
        <begin position="84"/>
        <end position="93"/>
    </location>
</feature>
<protein>
    <submittedName>
        <fullName evidence="3">Uncharacterized protein</fullName>
    </submittedName>
</protein>
<evidence type="ECO:0000256" key="2">
    <source>
        <dbReference type="SAM" id="Phobius"/>
    </source>
</evidence>
<name>A0AA40FAD9_9PEZI</name>
<accession>A0AA40FAD9</accession>